<feature type="domain" description="Rhodopsin" evidence="8">
    <location>
        <begin position="35"/>
        <end position="271"/>
    </location>
</feature>
<dbReference type="GeneID" id="63769567"/>
<evidence type="ECO:0000256" key="1">
    <source>
        <dbReference type="ARBA" id="ARBA00004141"/>
    </source>
</evidence>
<dbReference type="Proteomes" id="UP000193689">
    <property type="component" value="Unassembled WGS sequence"/>
</dbReference>
<evidence type="ECO:0000256" key="7">
    <source>
        <dbReference type="SAM" id="Phobius"/>
    </source>
</evidence>
<feature type="region of interest" description="Disordered" evidence="6">
    <location>
        <begin position="313"/>
        <end position="341"/>
    </location>
</feature>
<feature type="transmembrane region" description="Helical" evidence="7">
    <location>
        <begin position="174"/>
        <end position="197"/>
    </location>
</feature>
<evidence type="ECO:0000256" key="2">
    <source>
        <dbReference type="ARBA" id="ARBA00022692"/>
    </source>
</evidence>
<dbReference type="AlphaFoldDB" id="A0A1Y2EIT7"/>
<sequence length="406" mass="45584">MPLASSPSADSDSLDARVISCAILTLVISAVVVALRFYTRCRIIHALGAEDWFILVAWVFALGSSIGTWKQAYWALGQHLDTVTPQELSFFLRAVWWTMILYIVSFTSTKISILLLYIRVLTSYENFRRGAWAMLILVTIGGASIFVTSMTACIPLNKYWDLDTEGYCHPTGVWWYNTGFLIGTDFLIFLLPMPVLIGLRMPMRQKWELLGVFAIGFFICLISIFRVIWLTQLAGSVDYTYDNTPLAEWTCVELNTAIVCASLVTLKPLYHKVFPPKQHLMLDGETAQRDHPMTIGGLRIRPLQEGHYVDMYDQSSRPMTGTRSPRSGSMGRNHDTASDDTLVGLGRCDSASSHFGYTPHPTLILTLPPKSLQADIREAEKNRRLPLARISALSSSDQSDDSVRVW</sequence>
<keyword evidence="4 7" id="KW-0472">Membrane</keyword>
<dbReference type="InterPro" id="IPR049326">
    <property type="entry name" value="Rhodopsin_dom_fungi"/>
</dbReference>
<keyword evidence="2 7" id="KW-0812">Transmembrane</keyword>
<dbReference type="InParanoid" id="A0A1Y2EIT7"/>
<gene>
    <name evidence="9" type="ORF">BCR38DRAFT_10867</name>
</gene>
<dbReference type="RefSeq" id="XP_040721062.1">
    <property type="nucleotide sequence ID" value="XM_040853355.1"/>
</dbReference>
<dbReference type="PANTHER" id="PTHR33048">
    <property type="entry name" value="PTH11-LIKE INTEGRAL MEMBRANE PROTEIN (AFU_ORTHOLOGUE AFUA_5G11245)"/>
    <property type="match status" value="1"/>
</dbReference>
<feature type="transmembrane region" description="Helical" evidence="7">
    <location>
        <begin position="94"/>
        <end position="118"/>
    </location>
</feature>
<dbReference type="PANTHER" id="PTHR33048:SF47">
    <property type="entry name" value="INTEGRAL MEMBRANE PROTEIN-RELATED"/>
    <property type="match status" value="1"/>
</dbReference>
<dbReference type="STRING" id="1141098.A0A1Y2EIT7"/>
<feature type="transmembrane region" description="Helical" evidence="7">
    <location>
        <begin position="130"/>
        <end position="154"/>
    </location>
</feature>
<keyword evidence="10" id="KW-1185">Reference proteome</keyword>
<evidence type="ECO:0000256" key="6">
    <source>
        <dbReference type="SAM" id="MobiDB-lite"/>
    </source>
</evidence>
<accession>A0A1Y2EIT7</accession>
<dbReference type="Pfam" id="PF20684">
    <property type="entry name" value="Fung_rhodopsin"/>
    <property type="match status" value="1"/>
</dbReference>
<comment type="subcellular location">
    <subcellularLocation>
        <location evidence="1">Membrane</location>
        <topology evidence="1">Multi-pass membrane protein</topology>
    </subcellularLocation>
</comment>
<evidence type="ECO:0000256" key="4">
    <source>
        <dbReference type="ARBA" id="ARBA00023136"/>
    </source>
</evidence>
<feature type="transmembrane region" description="Helical" evidence="7">
    <location>
        <begin position="16"/>
        <end position="39"/>
    </location>
</feature>
<feature type="transmembrane region" description="Helical" evidence="7">
    <location>
        <begin position="51"/>
        <end position="74"/>
    </location>
</feature>
<comment type="caution">
    <text evidence="9">The sequence shown here is derived from an EMBL/GenBank/DDBJ whole genome shotgun (WGS) entry which is preliminary data.</text>
</comment>
<protein>
    <recommendedName>
        <fullName evidence="8">Rhodopsin domain-containing protein</fullName>
    </recommendedName>
</protein>
<proteinExistence type="inferred from homology"/>
<dbReference type="EMBL" id="MCFJ01000001">
    <property type="protein sequence ID" value="ORY71470.1"/>
    <property type="molecule type" value="Genomic_DNA"/>
</dbReference>
<comment type="similarity">
    <text evidence="5">Belongs to the SAT4 family.</text>
</comment>
<reference evidence="9 10" key="1">
    <citation type="submission" date="2016-07" db="EMBL/GenBank/DDBJ databases">
        <title>Pervasive Adenine N6-methylation of Active Genes in Fungi.</title>
        <authorList>
            <consortium name="DOE Joint Genome Institute"/>
            <person name="Mondo S.J."/>
            <person name="Dannebaum R.O."/>
            <person name="Kuo R.C."/>
            <person name="Labutti K."/>
            <person name="Haridas S."/>
            <person name="Kuo A."/>
            <person name="Salamov A."/>
            <person name="Ahrendt S.R."/>
            <person name="Lipzen A."/>
            <person name="Sullivan W."/>
            <person name="Andreopoulos W.B."/>
            <person name="Clum A."/>
            <person name="Lindquist E."/>
            <person name="Daum C."/>
            <person name="Ramamoorthy G.K."/>
            <person name="Gryganskyi A."/>
            <person name="Culley D."/>
            <person name="Magnuson J.K."/>
            <person name="James T.Y."/>
            <person name="O'Malley M.A."/>
            <person name="Stajich J.E."/>
            <person name="Spatafora J.W."/>
            <person name="Visel A."/>
            <person name="Grigoriev I.V."/>
        </authorList>
    </citation>
    <scope>NUCLEOTIDE SEQUENCE [LARGE SCALE GENOMIC DNA]</scope>
    <source>
        <strain evidence="9 10">CBS 129021</strain>
    </source>
</reference>
<evidence type="ECO:0000256" key="5">
    <source>
        <dbReference type="ARBA" id="ARBA00038359"/>
    </source>
</evidence>
<feature type="compositionally biased region" description="Polar residues" evidence="6">
    <location>
        <begin position="313"/>
        <end position="327"/>
    </location>
</feature>
<name>A0A1Y2EIT7_9PEZI</name>
<evidence type="ECO:0000313" key="9">
    <source>
        <dbReference type="EMBL" id="ORY71470.1"/>
    </source>
</evidence>
<evidence type="ECO:0000259" key="8">
    <source>
        <dbReference type="Pfam" id="PF20684"/>
    </source>
</evidence>
<evidence type="ECO:0000313" key="10">
    <source>
        <dbReference type="Proteomes" id="UP000193689"/>
    </source>
</evidence>
<feature type="transmembrane region" description="Helical" evidence="7">
    <location>
        <begin position="209"/>
        <end position="229"/>
    </location>
</feature>
<evidence type="ECO:0000256" key="3">
    <source>
        <dbReference type="ARBA" id="ARBA00022989"/>
    </source>
</evidence>
<keyword evidence="3 7" id="KW-1133">Transmembrane helix</keyword>
<organism evidence="9 10">
    <name type="scientific">Pseudomassariella vexata</name>
    <dbReference type="NCBI Taxonomy" id="1141098"/>
    <lineage>
        <taxon>Eukaryota</taxon>
        <taxon>Fungi</taxon>
        <taxon>Dikarya</taxon>
        <taxon>Ascomycota</taxon>
        <taxon>Pezizomycotina</taxon>
        <taxon>Sordariomycetes</taxon>
        <taxon>Xylariomycetidae</taxon>
        <taxon>Amphisphaeriales</taxon>
        <taxon>Pseudomassariaceae</taxon>
        <taxon>Pseudomassariella</taxon>
    </lineage>
</organism>
<dbReference type="InterPro" id="IPR052337">
    <property type="entry name" value="SAT4-like"/>
</dbReference>
<dbReference type="GO" id="GO:0016020">
    <property type="term" value="C:membrane"/>
    <property type="evidence" value="ECO:0007669"/>
    <property type="project" value="UniProtKB-SubCell"/>
</dbReference>
<dbReference type="OrthoDB" id="444631at2759"/>